<dbReference type="RefSeq" id="WP_196395738.1">
    <property type="nucleotide sequence ID" value="NZ_JADNYM010000005.1"/>
</dbReference>
<evidence type="ECO:0000313" key="1">
    <source>
        <dbReference type="EMBL" id="MBG0738802.1"/>
    </source>
</evidence>
<protein>
    <submittedName>
        <fullName evidence="1">Uncharacterized protein</fullName>
    </submittedName>
</protein>
<proteinExistence type="predicted"/>
<reference evidence="1 2" key="1">
    <citation type="submission" date="2020-11" db="EMBL/GenBank/DDBJ databases">
        <title>Arthrobacter antarcticus sp. nov., isolated from Antarctic Soil.</title>
        <authorList>
            <person name="Li J."/>
        </authorList>
    </citation>
    <scope>NUCLEOTIDE SEQUENCE [LARGE SCALE GENOMIC DNA]</scope>
    <source>
        <strain evidence="1 2">Z1-20</strain>
    </source>
</reference>
<dbReference type="Proteomes" id="UP000655366">
    <property type="component" value="Unassembled WGS sequence"/>
</dbReference>
<organism evidence="1 2">
    <name type="scientific">Arthrobacter terrae</name>
    <dbReference type="NCBI Taxonomy" id="2935737"/>
    <lineage>
        <taxon>Bacteria</taxon>
        <taxon>Bacillati</taxon>
        <taxon>Actinomycetota</taxon>
        <taxon>Actinomycetes</taxon>
        <taxon>Micrococcales</taxon>
        <taxon>Micrococcaceae</taxon>
        <taxon>Arthrobacter</taxon>
    </lineage>
</organism>
<name>A0A931CHQ7_9MICC</name>
<dbReference type="AlphaFoldDB" id="A0A931CHQ7"/>
<gene>
    <name evidence="1" type="ORF">IV500_05130</name>
</gene>
<accession>A0A931CHQ7</accession>
<comment type="caution">
    <text evidence="1">The sequence shown here is derived from an EMBL/GenBank/DDBJ whole genome shotgun (WGS) entry which is preliminary data.</text>
</comment>
<sequence length="85" mass="9708">MKQGLTRAETMEIKRARRAERQGRLVHMDRHVPGIIGVKYVVLVAARERAGVAERISKTQAKAWRDQVEPAPPWLEELLPERQAA</sequence>
<evidence type="ECO:0000313" key="2">
    <source>
        <dbReference type="Proteomes" id="UP000655366"/>
    </source>
</evidence>
<keyword evidence="2" id="KW-1185">Reference proteome</keyword>
<dbReference type="EMBL" id="JADNYM010000005">
    <property type="protein sequence ID" value="MBG0738802.1"/>
    <property type="molecule type" value="Genomic_DNA"/>
</dbReference>